<evidence type="ECO:0000313" key="7">
    <source>
        <dbReference type="Proteomes" id="UP001223336"/>
    </source>
</evidence>
<evidence type="ECO:0000313" key="6">
    <source>
        <dbReference type="EMBL" id="WML84831.1"/>
    </source>
</evidence>
<keyword evidence="2" id="KW-0547">Nucleotide-binding</keyword>
<evidence type="ECO:0000313" key="5">
    <source>
        <dbReference type="EMBL" id="MDQ5768679.1"/>
    </source>
</evidence>
<dbReference type="InterPro" id="IPR006015">
    <property type="entry name" value="Universal_stress_UspA"/>
</dbReference>
<dbReference type="EMBL" id="JAVFKN010000010">
    <property type="protein sequence ID" value="MDQ5768679.1"/>
    <property type="molecule type" value="Genomic_DNA"/>
</dbReference>
<dbReference type="GO" id="GO:0005524">
    <property type="term" value="F:ATP binding"/>
    <property type="evidence" value="ECO:0007669"/>
    <property type="project" value="UniProtKB-KW"/>
</dbReference>
<evidence type="ECO:0000256" key="2">
    <source>
        <dbReference type="ARBA" id="ARBA00022741"/>
    </source>
</evidence>
<keyword evidence="7" id="KW-1185">Reference proteome</keyword>
<dbReference type="AlphaFoldDB" id="A0AA51R2P9"/>
<reference evidence="6 7" key="1">
    <citation type="submission" date="2023-08" db="EMBL/GenBank/DDBJ databases">
        <title>New molecular markers tilS and rpoB for phylogenetic and monitoring studies of the genus Thiothrix biodiversity.</title>
        <authorList>
            <person name="Ravin N.V."/>
            <person name="Smolyakov D."/>
            <person name="Markov N.D."/>
            <person name="Beletsky A.V."/>
            <person name="Mardanov A.V."/>
            <person name="Rudenko T.S."/>
            <person name="Grabovich M.Y."/>
        </authorList>
    </citation>
    <scope>NUCLEOTIDE SEQUENCE</scope>
    <source>
        <strain evidence="6">DNT52</strain>
        <strain evidence="5 7">H33</strain>
        <plasmid evidence="6">pThsubDNT52_1</plasmid>
    </source>
</reference>
<dbReference type="PANTHER" id="PTHR46268">
    <property type="entry name" value="STRESS RESPONSE PROTEIN NHAX"/>
    <property type="match status" value="1"/>
</dbReference>
<dbReference type="PRINTS" id="PR01438">
    <property type="entry name" value="UNVRSLSTRESS"/>
</dbReference>
<feature type="domain" description="UspA" evidence="4">
    <location>
        <begin position="215"/>
        <end position="291"/>
    </location>
</feature>
<accession>A0AA51R2P9</accession>
<dbReference type="CDD" id="cd00293">
    <property type="entry name" value="USP-like"/>
    <property type="match status" value="2"/>
</dbReference>
<evidence type="ECO:0000259" key="4">
    <source>
        <dbReference type="Pfam" id="PF00582"/>
    </source>
</evidence>
<dbReference type="Proteomes" id="UP001229862">
    <property type="component" value="Plasmid pThsubDNT52_1"/>
</dbReference>
<dbReference type="EMBL" id="CP133216">
    <property type="protein sequence ID" value="WML84831.1"/>
    <property type="molecule type" value="Genomic_DNA"/>
</dbReference>
<feature type="domain" description="UspA" evidence="4">
    <location>
        <begin position="6"/>
        <end position="163"/>
    </location>
</feature>
<evidence type="ECO:0000256" key="3">
    <source>
        <dbReference type="ARBA" id="ARBA00022840"/>
    </source>
</evidence>
<protein>
    <submittedName>
        <fullName evidence="6">Universal stress protein</fullName>
    </submittedName>
</protein>
<evidence type="ECO:0000256" key="1">
    <source>
        <dbReference type="ARBA" id="ARBA00008791"/>
    </source>
</evidence>
<sequence>MKPENKILACVDQSHYADHVADYAAWVATRMELPLEFLHILDRHPERSRHNTDHSGAIGFDAQQVLLEALSQEDAALSKQAREQGRVFLNRLRERAIAAGVKAPDVRQRHGELAETLEEQEDGVRMFILGRRGQAAETSQGDQHDLGRNVERVIRSLHRPILTITDTFKAPEQIMIAFDGGSMSRKGVELIAACPLFVGLPIHVITSGEVGKGLRQHLEWAKATLETAGFATHTALLAGEPESVIATQVKERNIDMLIMGAYTHSPWRSLLLGSKTNELLRAAKIPTLLLR</sequence>
<proteinExistence type="inferred from homology"/>
<gene>
    <name evidence="5" type="ORF">RCC75_09080</name>
    <name evidence="6" type="ORF">RCG00_00680</name>
</gene>
<name>A0AA51R2P9_9GAMM</name>
<dbReference type="Proteomes" id="UP001223336">
    <property type="component" value="Unassembled WGS sequence"/>
</dbReference>
<dbReference type="Pfam" id="PF00582">
    <property type="entry name" value="Usp"/>
    <property type="match status" value="2"/>
</dbReference>
<dbReference type="Gene3D" id="3.40.50.12370">
    <property type="match status" value="1"/>
</dbReference>
<comment type="similarity">
    <text evidence="1">Belongs to the universal stress protein A family.</text>
</comment>
<geneLocation type="plasmid" evidence="6">
    <name>pThsubDNT52_1</name>
</geneLocation>
<dbReference type="RefSeq" id="WP_308134648.1">
    <property type="nucleotide sequence ID" value="NZ_CP133216.1"/>
</dbReference>
<dbReference type="InterPro" id="IPR006016">
    <property type="entry name" value="UspA"/>
</dbReference>
<keyword evidence="6" id="KW-0614">Plasmid</keyword>
<organism evidence="6">
    <name type="scientific">Thiothrix subterranea</name>
    <dbReference type="NCBI Taxonomy" id="2735563"/>
    <lineage>
        <taxon>Bacteria</taxon>
        <taxon>Pseudomonadati</taxon>
        <taxon>Pseudomonadota</taxon>
        <taxon>Gammaproteobacteria</taxon>
        <taxon>Thiotrichales</taxon>
        <taxon>Thiotrichaceae</taxon>
        <taxon>Thiothrix</taxon>
    </lineage>
</organism>
<dbReference type="PANTHER" id="PTHR46268:SF27">
    <property type="entry name" value="UNIVERSAL STRESS PROTEIN RV2623"/>
    <property type="match status" value="1"/>
</dbReference>
<keyword evidence="3" id="KW-0067">ATP-binding</keyword>
<dbReference type="SUPFAM" id="SSF52402">
    <property type="entry name" value="Adenine nucleotide alpha hydrolases-like"/>
    <property type="match status" value="2"/>
</dbReference>